<dbReference type="Gene3D" id="1.20.58.760">
    <property type="entry name" value="Peptidase M41"/>
    <property type="match status" value="1"/>
</dbReference>
<dbReference type="EMBL" id="MFDD01000003">
    <property type="protein sequence ID" value="OGE40947.1"/>
    <property type="molecule type" value="Genomic_DNA"/>
</dbReference>
<evidence type="ECO:0000313" key="2">
    <source>
        <dbReference type="Proteomes" id="UP000177328"/>
    </source>
</evidence>
<accession>A0A1F5KJ20</accession>
<sequence>MIRNIEGVSFLNMSDTTRLDAPVLQRNLDQVRPELRQDLINDYRNGEVSADDLANKAFIRQEEDDDEVAYHEAAHYVVGGGISATIIPSSEARGLTILRPDPIRTLGDIEKVMVTCYAGGMGSEMRGRGARGCGSDIGQARFLARLHSRFSGRDPRALEQAAEMSARCEVHSRRYQIENIAHKLRRRKTIRG</sequence>
<dbReference type="SUPFAM" id="SSF140990">
    <property type="entry name" value="FtsH protease domain-like"/>
    <property type="match status" value="1"/>
</dbReference>
<reference evidence="1 2" key="1">
    <citation type="journal article" date="2016" name="Nat. Commun.">
        <title>Thousands of microbial genomes shed light on interconnected biogeochemical processes in an aquifer system.</title>
        <authorList>
            <person name="Anantharaman K."/>
            <person name="Brown C.T."/>
            <person name="Hug L.A."/>
            <person name="Sharon I."/>
            <person name="Castelle C.J."/>
            <person name="Probst A.J."/>
            <person name="Thomas B.C."/>
            <person name="Singh A."/>
            <person name="Wilkins M.J."/>
            <person name="Karaoz U."/>
            <person name="Brodie E.L."/>
            <person name="Williams K.H."/>
            <person name="Hubbard S.S."/>
            <person name="Banfield J.F."/>
        </authorList>
    </citation>
    <scope>NUCLEOTIDE SEQUENCE [LARGE SCALE GENOMIC DNA]</scope>
</reference>
<name>A0A1F5KJ20_9BACT</name>
<dbReference type="Proteomes" id="UP000177328">
    <property type="component" value="Unassembled WGS sequence"/>
</dbReference>
<dbReference type="GO" id="GO:0004222">
    <property type="term" value="F:metalloendopeptidase activity"/>
    <property type="evidence" value="ECO:0007669"/>
    <property type="project" value="InterPro"/>
</dbReference>
<dbReference type="AlphaFoldDB" id="A0A1F5KJ20"/>
<dbReference type="GO" id="GO:0006508">
    <property type="term" value="P:proteolysis"/>
    <property type="evidence" value="ECO:0007669"/>
    <property type="project" value="InterPro"/>
</dbReference>
<dbReference type="InterPro" id="IPR037219">
    <property type="entry name" value="Peptidase_M41-like"/>
</dbReference>
<evidence type="ECO:0000313" key="1">
    <source>
        <dbReference type="EMBL" id="OGE40947.1"/>
    </source>
</evidence>
<evidence type="ECO:0008006" key="3">
    <source>
        <dbReference type="Google" id="ProtNLM"/>
    </source>
</evidence>
<proteinExistence type="predicted"/>
<organism evidence="1 2">
    <name type="scientific">Candidatus Daviesbacteria bacterium RIFCSPHIGHO2_02_FULL_43_12</name>
    <dbReference type="NCBI Taxonomy" id="1797776"/>
    <lineage>
        <taxon>Bacteria</taxon>
        <taxon>Candidatus Daviesiibacteriota</taxon>
    </lineage>
</organism>
<gene>
    <name evidence="1" type="ORF">A3D25_02825</name>
</gene>
<dbReference type="GO" id="GO:0004176">
    <property type="term" value="F:ATP-dependent peptidase activity"/>
    <property type="evidence" value="ECO:0007669"/>
    <property type="project" value="InterPro"/>
</dbReference>
<comment type="caution">
    <text evidence="1">The sequence shown here is derived from an EMBL/GenBank/DDBJ whole genome shotgun (WGS) entry which is preliminary data.</text>
</comment>
<dbReference type="GO" id="GO:0005524">
    <property type="term" value="F:ATP binding"/>
    <property type="evidence" value="ECO:0007669"/>
    <property type="project" value="InterPro"/>
</dbReference>
<protein>
    <recommendedName>
        <fullName evidence="3">Peptidase M41 domain-containing protein</fullName>
    </recommendedName>
</protein>